<keyword evidence="2" id="KW-1185">Reference proteome</keyword>
<dbReference type="AlphaFoldDB" id="A0A7W6P1A4"/>
<dbReference type="InterPro" id="IPR029044">
    <property type="entry name" value="Nucleotide-diphossugar_trans"/>
</dbReference>
<gene>
    <name evidence="1" type="ORF">GGQ66_001209</name>
</gene>
<organism evidence="1 2">
    <name type="scientific">Allorhizobium borbori</name>
    <dbReference type="NCBI Taxonomy" id="485907"/>
    <lineage>
        <taxon>Bacteria</taxon>
        <taxon>Pseudomonadati</taxon>
        <taxon>Pseudomonadota</taxon>
        <taxon>Alphaproteobacteria</taxon>
        <taxon>Hyphomicrobiales</taxon>
        <taxon>Rhizobiaceae</taxon>
        <taxon>Rhizobium/Agrobacterium group</taxon>
        <taxon>Allorhizobium</taxon>
    </lineage>
</organism>
<protein>
    <submittedName>
        <fullName evidence="1">Uncharacterized protein</fullName>
    </submittedName>
</protein>
<evidence type="ECO:0000313" key="1">
    <source>
        <dbReference type="EMBL" id="MBB4102666.1"/>
    </source>
</evidence>
<dbReference type="Proteomes" id="UP000584824">
    <property type="component" value="Unassembled WGS sequence"/>
</dbReference>
<dbReference type="Gene3D" id="3.90.550.10">
    <property type="entry name" value="Spore Coat Polysaccharide Biosynthesis Protein SpsA, Chain A"/>
    <property type="match status" value="1"/>
</dbReference>
<name>A0A7W6P1A4_9HYPH</name>
<reference evidence="1 2" key="1">
    <citation type="submission" date="2020-08" db="EMBL/GenBank/DDBJ databases">
        <title>Genomic Encyclopedia of Type Strains, Phase IV (KMG-IV): sequencing the most valuable type-strain genomes for metagenomic binning, comparative biology and taxonomic classification.</title>
        <authorList>
            <person name="Goeker M."/>
        </authorList>
    </citation>
    <scope>NUCLEOTIDE SEQUENCE [LARGE SCALE GENOMIC DNA]</scope>
    <source>
        <strain evidence="1 2">DSM 26385</strain>
    </source>
</reference>
<comment type="caution">
    <text evidence="1">The sequence shown here is derived from an EMBL/GenBank/DDBJ whole genome shotgun (WGS) entry which is preliminary data.</text>
</comment>
<accession>A0A7W6P1A4</accession>
<dbReference type="EMBL" id="JACIDU010000004">
    <property type="protein sequence ID" value="MBB4102666.1"/>
    <property type="molecule type" value="Genomic_DNA"/>
</dbReference>
<dbReference type="RefSeq" id="WP_183790471.1">
    <property type="nucleotide sequence ID" value="NZ_JACIDU010000004.1"/>
</dbReference>
<dbReference type="SUPFAM" id="SSF53448">
    <property type="entry name" value="Nucleotide-diphospho-sugar transferases"/>
    <property type="match status" value="1"/>
</dbReference>
<evidence type="ECO:0000313" key="2">
    <source>
        <dbReference type="Proteomes" id="UP000584824"/>
    </source>
</evidence>
<sequence length="253" mass="28253">MHKNSINVFIATPCYGGVVYKDYMQSVIATMHEAGKYGVQLTLALLGNDALITRSRNSLVSSFLNDTDATHLLFIDADISFEAEQIIRLLRADKDVVAGMYPIKDYDWDNAGHRLESGETFAQSGMHYVGTPMPGDKAEWDGEFVTAIYAGTGMLMIKRAALERMVNAYPDLRYSGVHAFPRPKKSPSTKYALFECMIEEDTGLYLSEDYAFCHRWRQLGGKVWLDTAGRLTHTGSHHFVGNPAVRHSVSMQA</sequence>
<proteinExistence type="predicted"/>